<sequence length="186" mass="21411">MGGAVDGNIRVCSQYFPEQLTVVIRCRAEIAISLPDQRSNIILWNGGLLRIKNKPIRPNDFLPPNFGKEFLTPSDVVEFLLERTVEEYMTRIGDDKPLLGELSVLAKETATESFVKYFPTQVRGYQSAVFPFLSHLRTCAVEVPWQNPRGCYDYTVYVEHYEKINGAIKDHTKEKIGRWLNRIQEE</sequence>
<protein>
    <submittedName>
        <fullName evidence="1">Uncharacterized protein</fullName>
    </submittedName>
</protein>
<accession>A0A162MKC5</accession>
<comment type="caution">
    <text evidence="1">The sequence shown here is derived from an EMBL/GenBank/DDBJ whole genome shotgun (WGS) entry which is preliminary data.</text>
</comment>
<gene>
    <name evidence="1" type="ORF">LEL_10705</name>
</gene>
<dbReference type="AlphaFoldDB" id="A0A162MKC5"/>
<organism evidence="1 2">
    <name type="scientific">Akanthomyces lecanii RCEF 1005</name>
    <dbReference type="NCBI Taxonomy" id="1081108"/>
    <lineage>
        <taxon>Eukaryota</taxon>
        <taxon>Fungi</taxon>
        <taxon>Dikarya</taxon>
        <taxon>Ascomycota</taxon>
        <taxon>Pezizomycotina</taxon>
        <taxon>Sordariomycetes</taxon>
        <taxon>Hypocreomycetidae</taxon>
        <taxon>Hypocreales</taxon>
        <taxon>Cordycipitaceae</taxon>
        <taxon>Akanthomyces</taxon>
        <taxon>Cordyceps confragosa</taxon>
    </lineage>
</organism>
<keyword evidence="2" id="KW-1185">Reference proteome</keyword>
<evidence type="ECO:0000313" key="1">
    <source>
        <dbReference type="EMBL" id="OAA63240.1"/>
    </source>
</evidence>
<name>A0A162MKC5_CORDF</name>
<proteinExistence type="predicted"/>
<reference evidence="1 2" key="1">
    <citation type="journal article" date="2016" name="Genome Biol. Evol.">
        <title>Divergent and convergent evolution of fungal pathogenicity.</title>
        <authorList>
            <person name="Shang Y."/>
            <person name="Xiao G."/>
            <person name="Zheng P."/>
            <person name="Cen K."/>
            <person name="Zhan S."/>
            <person name="Wang C."/>
        </authorList>
    </citation>
    <scope>NUCLEOTIDE SEQUENCE [LARGE SCALE GENOMIC DNA]</scope>
    <source>
        <strain evidence="1 2">RCEF 1005</strain>
    </source>
</reference>
<dbReference type="Proteomes" id="UP000076881">
    <property type="component" value="Unassembled WGS sequence"/>
</dbReference>
<evidence type="ECO:0000313" key="2">
    <source>
        <dbReference type="Proteomes" id="UP000076881"/>
    </source>
</evidence>
<dbReference type="EMBL" id="AZHF01000016">
    <property type="protein sequence ID" value="OAA63240.1"/>
    <property type="molecule type" value="Genomic_DNA"/>
</dbReference>